<sequence length="192" mass="21708">MAKITRVVAKKSRQNTELLDLIPRLRLLPGEDSIAFEDLRAALLLEFAPATPYQTALAENLVALEWEIHRYRRMRDHLIRTKYRAVARSTRMPGGFIGSKAEEWEEAKEFANALLGPDTEKSAAALDWLAEQNIDPAELAATAYSDAQDALAPLERMLTDLETRRRLLRKDYDQLRASSAAVIEDATLLEDE</sequence>
<comment type="caution">
    <text evidence="1">The sequence shown here is derived from an EMBL/GenBank/DDBJ whole genome shotgun (WGS) entry which is preliminary data.</text>
</comment>
<gene>
    <name evidence="1" type="ORF">JAO82_12795</name>
</gene>
<dbReference type="Proteomes" id="UP000613255">
    <property type="component" value="Unassembled WGS sequence"/>
</dbReference>
<reference evidence="1" key="1">
    <citation type="submission" date="2020-12" db="EMBL/GenBank/DDBJ databases">
        <title>Pontibaca salina gen. nov., sp. nov., isolated from marine sediment.</title>
        <authorList>
            <person name="Bo J."/>
            <person name="Wang S."/>
            <person name="Song X."/>
            <person name="Du Z."/>
        </authorList>
    </citation>
    <scope>NUCLEOTIDE SEQUENCE</scope>
    <source>
        <strain evidence="1">S1109L</strain>
    </source>
</reference>
<dbReference type="EMBL" id="JAEIJD010000013">
    <property type="protein sequence ID" value="MBI6630757.1"/>
    <property type="molecule type" value="Genomic_DNA"/>
</dbReference>
<protein>
    <submittedName>
        <fullName evidence="1">Uncharacterized protein</fullName>
    </submittedName>
</protein>
<proteinExistence type="predicted"/>
<accession>A0A934HST3</accession>
<organism evidence="1 2">
    <name type="scientific">Pontibaca salina</name>
    <dbReference type="NCBI Taxonomy" id="2795731"/>
    <lineage>
        <taxon>Bacteria</taxon>
        <taxon>Pseudomonadati</taxon>
        <taxon>Pseudomonadota</taxon>
        <taxon>Alphaproteobacteria</taxon>
        <taxon>Rhodobacterales</taxon>
        <taxon>Roseobacteraceae</taxon>
        <taxon>Pontibaca</taxon>
    </lineage>
</organism>
<keyword evidence="2" id="KW-1185">Reference proteome</keyword>
<name>A0A934HST3_9RHOB</name>
<evidence type="ECO:0000313" key="1">
    <source>
        <dbReference type="EMBL" id="MBI6630757.1"/>
    </source>
</evidence>
<dbReference type="RefSeq" id="WP_198686780.1">
    <property type="nucleotide sequence ID" value="NZ_JAEIJD010000013.1"/>
</dbReference>
<dbReference type="AlphaFoldDB" id="A0A934HST3"/>
<evidence type="ECO:0000313" key="2">
    <source>
        <dbReference type="Proteomes" id="UP000613255"/>
    </source>
</evidence>